<dbReference type="SMR" id="A8PCJ3"/>
<dbReference type="Pfam" id="PF14200">
    <property type="entry name" value="RicinB_lectin_2"/>
    <property type="match status" value="1"/>
</dbReference>
<dbReference type="InterPro" id="IPR000772">
    <property type="entry name" value="Ricin_B_lectin"/>
</dbReference>
<reference evidence="2 3" key="1">
    <citation type="journal article" date="2010" name="Proc. Natl. Acad. Sci. U.S.A.">
        <title>Insights into evolution of multicellular fungi from the assembled chromosomes of the mushroom Coprinopsis cinerea (Coprinus cinereus).</title>
        <authorList>
            <person name="Stajich J.E."/>
            <person name="Wilke S.K."/>
            <person name="Ahren D."/>
            <person name="Au C.H."/>
            <person name="Birren B.W."/>
            <person name="Borodovsky M."/>
            <person name="Burns C."/>
            <person name="Canback B."/>
            <person name="Casselton L.A."/>
            <person name="Cheng C.K."/>
            <person name="Deng J."/>
            <person name="Dietrich F.S."/>
            <person name="Fargo D.C."/>
            <person name="Farman M.L."/>
            <person name="Gathman A.C."/>
            <person name="Goldberg J."/>
            <person name="Guigo R."/>
            <person name="Hoegger P.J."/>
            <person name="Hooker J.B."/>
            <person name="Huggins A."/>
            <person name="James T.Y."/>
            <person name="Kamada T."/>
            <person name="Kilaru S."/>
            <person name="Kodira C."/>
            <person name="Kues U."/>
            <person name="Kupfer D."/>
            <person name="Kwan H.S."/>
            <person name="Lomsadze A."/>
            <person name="Li W."/>
            <person name="Lilly W.W."/>
            <person name="Ma L.J."/>
            <person name="Mackey A.J."/>
            <person name="Manning G."/>
            <person name="Martin F."/>
            <person name="Muraguchi H."/>
            <person name="Natvig D.O."/>
            <person name="Palmerini H."/>
            <person name="Ramesh M.A."/>
            <person name="Rehmeyer C.J."/>
            <person name="Roe B.A."/>
            <person name="Shenoy N."/>
            <person name="Stanke M."/>
            <person name="Ter-Hovhannisyan V."/>
            <person name="Tunlid A."/>
            <person name="Velagapudi R."/>
            <person name="Vision T.J."/>
            <person name="Zeng Q."/>
            <person name="Zolan M.E."/>
            <person name="Pukkila P.J."/>
        </authorList>
    </citation>
    <scope>NUCLEOTIDE SEQUENCE [LARGE SCALE GENOMIC DNA]</scope>
    <source>
        <strain evidence="3">Okayama-7 / 130 / ATCC MYA-4618 / FGSC 9003</strain>
    </source>
</reference>
<proteinExistence type="evidence at protein level"/>
<evidence type="ECO:0000313" key="3">
    <source>
        <dbReference type="Proteomes" id="UP000001861"/>
    </source>
</evidence>
<dbReference type="OrthoDB" id="2131701at2759"/>
<dbReference type="PDB" id="7ZNX">
    <property type="method" value="X-ray"/>
    <property type="resolution" value="1.60 A"/>
    <property type="chains" value="A/B=1-124"/>
</dbReference>
<dbReference type="eggNOG" id="ENOG502SG4G">
    <property type="taxonomic scope" value="Eukaryota"/>
</dbReference>
<dbReference type="CDD" id="cd23422">
    <property type="entry name" value="beta-trefoil_Ricin_MPL_CNL"/>
    <property type="match status" value="1"/>
</dbReference>
<dbReference type="AlphaFoldDB" id="A8PCJ3"/>
<organism evidence="2 3">
    <name type="scientific">Coprinopsis cinerea (strain Okayama-7 / 130 / ATCC MYA-4618 / FGSC 9003)</name>
    <name type="common">Inky cap fungus</name>
    <name type="synonym">Hormographiella aspergillata</name>
    <dbReference type="NCBI Taxonomy" id="240176"/>
    <lineage>
        <taxon>Eukaryota</taxon>
        <taxon>Fungi</taxon>
        <taxon>Dikarya</taxon>
        <taxon>Basidiomycota</taxon>
        <taxon>Agaricomycotina</taxon>
        <taxon>Agaricomycetes</taxon>
        <taxon>Agaricomycetidae</taxon>
        <taxon>Agaricales</taxon>
        <taxon>Agaricineae</taxon>
        <taxon>Psathyrellaceae</taxon>
        <taxon>Coprinopsis</taxon>
    </lineage>
</organism>
<sequence length="124" mass="13353">MEPGRYRVINVKGGTALDLDINNNSTVHGWAFHGGDNQLWDFEHIGDNIWTICNANTGGYLAIVNGIAGDGVKAVSWADPFEIGVPDTAFHLDLSDHGNSADGTAVQVWNASDGRNQCWVVEEA</sequence>
<evidence type="ECO:0007829" key="4">
    <source>
        <dbReference type="PDB" id="7ZNX"/>
    </source>
</evidence>
<dbReference type="RefSeq" id="XP_001840413.2">
    <property type="nucleotide sequence ID" value="XM_001840361.2"/>
</dbReference>
<accession>A8PCJ3</accession>
<evidence type="ECO:0000313" key="2">
    <source>
        <dbReference type="EMBL" id="EAU81469.2"/>
    </source>
</evidence>
<dbReference type="VEuPathDB" id="FungiDB:CC1G_05299"/>
<keyword evidence="3" id="KW-1185">Reference proteome</keyword>
<dbReference type="Gene3D" id="2.80.10.50">
    <property type="match status" value="1"/>
</dbReference>
<dbReference type="STRING" id="240176.A8PCJ3"/>
<reference evidence="4" key="2">
    <citation type="journal article" date="2022" name="Int. J. Mol. Sci.">
        <title>Cocaprins, beta-Trefoil Fold Inhibitors of Cysteine and Aspartic Proteases from &lt;i&gt;Coprinopsis cinerea&lt;/i&gt;.</title>
        <authorList>
            <person name="Renko M."/>
            <person name="Zupan T."/>
            <person name="Plaza D.F."/>
            <person name="Schmieder S.S."/>
            <person name="Perisic Nanut M."/>
            <person name="Kos J."/>
            <person name="Turk D."/>
            <person name="Kunzler M."/>
            <person name="Sabotic J."/>
        </authorList>
    </citation>
    <scope>X-RAY CRYSTALLOGRAPHY (1.60 ANGSTROMS)</scope>
</reference>
<evidence type="ECO:0000259" key="1">
    <source>
        <dbReference type="Pfam" id="PF14200"/>
    </source>
</evidence>
<dbReference type="EMBL" id="AACS02000011">
    <property type="protein sequence ID" value="EAU81469.2"/>
    <property type="molecule type" value="Genomic_DNA"/>
</dbReference>
<dbReference type="HOGENOM" id="CLU_119132_0_0_1"/>
<dbReference type="KEGG" id="cci:CC1G_05299"/>
<dbReference type="Proteomes" id="UP000001861">
    <property type="component" value="Unassembled WGS sequence"/>
</dbReference>
<feature type="domain" description="Ricin B lectin" evidence="1">
    <location>
        <begin position="3"/>
        <end position="77"/>
    </location>
</feature>
<dbReference type="GeneID" id="6017055"/>
<dbReference type="InterPro" id="IPR035992">
    <property type="entry name" value="Ricin_B-like_lectins"/>
</dbReference>
<name>A8PCJ3_COPC7</name>
<protein>
    <recommendedName>
        <fullName evidence="1">Ricin B lectin domain-containing protein</fullName>
    </recommendedName>
</protein>
<dbReference type="OMA" id="EDDPACY"/>
<dbReference type="InParanoid" id="A8PCJ3"/>
<gene>
    <name evidence="2" type="ORF">CC1G_05299</name>
</gene>
<keyword evidence="4" id="KW-0002">3D-structure</keyword>
<dbReference type="SUPFAM" id="SSF50370">
    <property type="entry name" value="Ricin B-like lectins"/>
    <property type="match status" value="1"/>
</dbReference>
<comment type="caution">
    <text evidence="2">The sequence shown here is derived from an EMBL/GenBank/DDBJ whole genome shotgun (WGS) entry which is preliminary data.</text>
</comment>